<keyword evidence="1" id="KW-0472">Membrane</keyword>
<comment type="caution">
    <text evidence="2">The sequence shown here is derived from an EMBL/GenBank/DDBJ whole genome shotgun (WGS) entry which is preliminary data.</text>
</comment>
<gene>
    <name evidence="2" type="ORF">EW145_g7388</name>
</gene>
<dbReference type="GO" id="GO:0030427">
    <property type="term" value="C:site of polarized growth"/>
    <property type="evidence" value="ECO:0007669"/>
    <property type="project" value="TreeGrafter"/>
</dbReference>
<keyword evidence="3" id="KW-1185">Reference proteome</keyword>
<keyword evidence="1" id="KW-0812">Transmembrane</keyword>
<dbReference type="GO" id="GO:0031505">
    <property type="term" value="P:fungal-type cell wall organization"/>
    <property type="evidence" value="ECO:0007669"/>
    <property type="project" value="TreeGrafter"/>
</dbReference>
<organism evidence="2 3">
    <name type="scientific">Phellinidium pouzarii</name>
    <dbReference type="NCBI Taxonomy" id="167371"/>
    <lineage>
        <taxon>Eukaryota</taxon>
        <taxon>Fungi</taxon>
        <taxon>Dikarya</taxon>
        <taxon>Basidiomycota</taxon>
        <taxon>Agaricomycotina</taxon>
        <taxon>Agaricomycetes</taxon>
        <taxon>Hymenochaetales</taxon>
        <taxon>Hymenochaetaceae</taxon>
        <taxon>Phellinidium</taxon>
    </lineage>
</organism>
<dbReference type="PANTHER" id="PTHR35778:SF1">
    <property type="entry name" value="SIGNALING MUCIN HKR1-RELATED"/>
    <property type="match status" value="1"/>
</dbReference>
<protein>
    <submittedName>
        <fullName evidence="2">Uncharacterized protein</fullName>
    </submittedName>
</protein>
<dbReference type="InterPro" id="IPR039295">
    <property type="entry name" value="MSB2"/>
</dbReference>
<dbReference type="GO" id="GO:0007232">
    <property type="term" value="P:osmosensory signaling pathway via Sho1 osmosensor"/>
    <property type="evidence" value="ECO:0007669"/>
    <property type="project" value="InterPro"/>
</dbReference>
<accession>A0A4S4KPH1</accession>
<dbReference type="PANTHER" id="PTHR35778">
    <property type="entry name" value="SIGNALING MUCIN HKR1-RELATED"/>
    <property type="match status" value="1"/>
</dbReference>
<dbReference type="EMBL" id="SGPK01000725">
    <property type="protein sequence ID" value="THG98679.1"/>
    <property type="molecule type" value="Genomic_DNA"/>
</dbReference>
<dbReference type="GO" id="GO:0001402">
    <property type="term" value="P:signal transduction involved in filamentous growth"/>
    <property type="evidence" value="ECO:0007669"/>
    <property type="project" value="TreeGrafter"/>
</dbReference>
<evidence type="ECO:0000313" key="2">
    <source>
        <dbReference type="EMBL" id="THG98679.1"/>
    </source>
</evidence>
<dbReference type="GO" id="GO:0009986">
    <property type="term" value="C:cell surface"/>
    <property type="evidence" value="ECO:0007669"/>
    <property type="project" value="TreeGrafter"/>
</dbReference>
<dbReference type="GO" id="GO:0005886">
    <property type="term" value="C:plasma membrane"/>
    <property type="evidence" value="ECO:0007669"/>
    <property type="project" value="InterPro"/>
</dbReference>
<dbReference type="GO" id="GO:0005034">
    <property type="term" value="F:osmosensor activity"/>
    <property type="evidence" value="ECO:0007669"/>
    <property type="project" value="InterPro"/>
</dbReference>
<dbReference type="GO" id="GO:0006972">
    <property type="term" value="P:hyperosmotic response"/>
    <property type="evidence" value="ECO:0007669"/>
    <property type="project" value="TreeGrafter"/>
</dbReference>
<sequence length="259" mass="28219">MFDASLGWEFVAQNTDSAAQIFAYIPTCLEVALGITSNEVKTYGLQVWEPSTYKTSQDAAQLKTLFIAYIPSANVTALAQAIRDRSSSLYTETTGISAQLAQRIDASFSLLSVPDPISNGSSPSSNGTSSNSRSNHTRLDAIIGVCSALGGIALCIFAFLVYRNFKRRQEVAHHRLADPNIDETPAPGQMFDQDSVGGQRRRSFYYAEDSLRGFAQPMQGEVYDHRVSPATGGGAMRERRPIVPGTISAPILRDNTLNW</sequence>
<name>A0A4S4KPH1_9AGAM</name>
<dbReference type="Proteomes" id="UP000308199">
    <property type="component" value="Unassembled WGS sequence"/>
</dbReference>
<proteinExistence type="predicted"/>
<dbReference type="GO" id="GO:0005576">
    <property type="term" value="C:extracellular region"/>
    <property type="evidence" value="ECO:0007669"/>
    <property type="project" value="TreeGrafter"/>
</dbReference>
<feature type="transmembrane region" description="Helical" evidence="1">
    <location>
        <begin position="141"/>
        <end position="162"/>
    </location>
</feature>
<dbReference type="GO" id="GO:0030010">
    <property type="term" value="P:establishment of cell polarity"/>
    <property type="evidence" value="ECO:0007669"/>
    <property type="project" value="TreeGrafter"/>
</dbReference>
<evidence type="ECO:0000313" key="3">
    <source>
        <dbReference type="Proteomes" id="UP000308199"/>
    </source>
</evidence>
<dbReference type="OrthoDB" id="3366093at2759"/>
<keyword evidence="1" id="KW-1133">Transmembrane helix</keyword>
<dbReference type="AlphaFoldDB" id="A0A4S4KPH1"/>
<reference evidence="2 3" key="1">
    <citation type="submission" date="2019-02" db="EMBL/GenBank/DDBJ databases">
        <title>Genome sequencing of the rare red list fungi Phellinidium pouzarii.</title>
        <authorList>
            <person name="Buettner E."/>
            <person name="Kellner H."/>
        </authorList>
    </citation>
    <scope>NUCLEOTIDE SEQUENCE [LARGE SCALE GENOMIC DNA]</scope>
    <source>
        <strain evidence="2 3">DSM 108285</strain>
    </source>
</reference>
<evidence type="ECO:0000256" key="1">
    <source>
        <dbReference type="SAM" id="Phobius"/>
    </source>
</evidence>